<keyword evidence="4" id="KW-1185">Reference proteome</keyword>
<dbReference type="InterPro" id="IPR024822">
    <property type="entry name" value="Coilin"/>
</dbReference>
<evidence type="ECO:0000259" key="2">
    <source>
        <dbReference type="Pfam" id="PF23086"/>
    </source>
</evidence>
<dbReference type="GO" id="GO:0030620">
    <property type="term" value="F:U2 snRNA binding"/>
    <property type="evidence" value="ECO:0007669"/>
    <property type="project" value="TreeGrafter"/>
</dbReference>
<organism evidence="3 4">
    <name type="scientific">Hibiscus syriacus</name>
    <name type="common">Rose of Sharon</name>
    <dbReference type="NCBI Taxonomy" id="106335"/>
    <lineage>
        <taxon>Eukaryota</taxon>
        <taxon>Viridiplantae</taxon>
        <taxon>Streptophyta</taxon>
        <taxon>Embryophyta</taxon>
        <taxon>Tracheophyta</taxon>
        <taxon>Spermatophyta</taxon>
        <taxon>Magnoliopsida</taxon>
        <taxon>eudicotyledons</taxon>
        <taxon>Gunneridae</taxon>
        <taxon>Pentapetalae</taxon>
        <taxon>rosids</taxon>
        <taxon>malvids</taxon>
        <taxon>Malvales</taxon>
        <taxon>Malvaceae</taxon>
        <taxon>Malvoideae</taxon>
        <taxon>Hibiscus</taxon>
    </lineage>
</organism>
<evidence type="ECO:0000313" key="4">
    <source>
        <dbReference type="Proteomes" id="UP000436088"/>
    </source>
</evidence>
<reference evidence="3" key="1">
    <citation type="submission" date="2019-09" db="EMBL/GenBank/DDBJ databases">
        <title>Draft genome information of white flower Hibiscus syriacus.</title>
        <authorList>
            <person name="Kim Y.-M."/>
        </authorList>
    </citation>
    <scope>NUCLEOTIDE SEQUENCE [LARGE SCALE GENOMIC DNA]</scope>
    <source>
        <strain evidence="3">YM2019G1</strain>
    </source>
</reference>
<evidence type="ECO:0000313" key="3">
    <source>
        <dbReference type="EMBL" id="KAE8698935.1"/>
    </source>
</evidence>
<protein>
    <submittedName>
        <fullName evidence="3">Sphere organelles protein-related, putative isoform 2</fullName>
    </submittedName>
</protein>
<feature type="domain" description="Coilin tudor" evidence="2">
    <location>
        <begin position="232"/>
        <end position="340"/>
    </location>
</feature>
<dbReference type="GO" id="GO:0030619">
    <property type="term" value="F:U1 snRNA binding"/>
    <property type="evidence" value="ECO:0007669"/>
    <property type="project" value="TreeGrafter"/>
</dbReference>
<comment type="caution">
    <text evidence="3">The sequence shown here is derived from an EMBL/GenBank/DDBJ whole genome shotgun (WGS) entry which is preliminary data.</text>
</comment>
<gene>
    <name evidence="3" type="ORF">F3Y22_tig00110597pilonHSYRG01119</name>
</gene>
<dbReference type="GO" id="GO:0000387">
    <property type="term" value="P:spliceosomal snRNP assembly"/>
    <property type="evidence" value="ECO:0007669"/>
    <property type="project" value="TreeGrafter"/>
</dbReference>
<accession>A0A6A3A6W6</accession>
<feature type="region of interest" description="Disordered" evidence="1">
    <location>
        <begin position="26"/>
        <end position="134"/>
    </location>
</feature>
<dbReference type="PANTHER" id="PTHR15197">
    <property type="entry name" value="COILIN P80"/>
    <property type="match status" value="1"/>
</dbReference>
<evidence type="ECO:0000256" key="1">
    <source>
        <dbReference type="SAM" id="MobiDB-lite"/>
    </source>
</evidence>
<dbReference type="Pfam" id="PF23086">
    <property type="entry name" value="Tudor_Coilin"/>
    <property type="match status" value="1"/>
</dbReference>
<dbReference type="PANTHER" id="PTHR15197:SF0">
    <property type="entry name" value="COILIN"/>
    <property type="match status" value="1"/>
</dbReference>
<dbReference type="Proteomes" id="UP000436088">
    <property type="component" value="Unassembled WGS sequence"/>
</dbReference>
<dbReference type="EMBL" id="VEPZ02001044">
    <property type="protein sequence ID" value="KAE8698935.1"/>
    <property type="molecule type" value="Genomic_DNA"/>
</dbReference>
<dbReference type="AlphaFoldDB" id="A0A6A3A6W6"/>
<feature type="compositionally biased region" description="Basic residues" evidence="1">
    <location>
        <begin position="120"/>
        <end position="134"/>
    </location>
</feature>
<sequence length="425" mass="47462">MDGFALPPFESASILKDKDIVRKNKSKLAGAEKSPVSGDDGIDVHPKKRKSSHKQKVVANEKVVEKDKAVDIQGEPENSSGPEIDESTDDETKLGRSSQLQNTDKESADEPTTTTEVKKLPSRSARRKKAKRRWLREQAKIEKDFSKMKSKGYKLHILVHECMQTFVCDISYTVCCMKKTTNAEQAVQESQISVKTFQWNGITSKKKGKKWGMEKTPCMKWNGDGFSQLSSEMVDVKENATEGDLVAYRLVELSSTWTHELCSFRVGEISQYDAESSRIKLLPVPGYPNASEKKIDQEVTVFRDLSNPSPCIVQHVLSNIIPVKQIDYSSLIDVHLVKHGNLNTTKAIADSSNENFAQDQDVLTRQSNVNVWDEISEGLSAKKAELSKEDGWSQSDISGRSTWSYRPLRCSALGPSMALKAQNGI</sequence>
<name>A0A6A3A6W6_HIBSY</name>
<dbReference type="GO" id="GO:0015030">
    <property type="term" value="C:Cajal body"/>
    <property type="evidence" value="ECO:0007669"/>
    <property type="project" value="TreeGrafter"/>
</dbReference>
<feature type="compositionally biased region" description="Basic residues" evidence="1">
    <location>
        <begin position="46"/>
        <end position="56"/>
    </location>
</feature>
<dbReference type="InterPro" id="IPR056398">
    <property type="entry name" value="Tudor_Coilin"/>
</dbReference>
<proteinExistence type="predicted"/>